<keyword evidence="3 5" id="KW-0720">Serine protease</keyword>
<evidence type="ECO:0000256" key="6">
    <source>
        <dbReference type="SAM" id="MobiDB-lite"/>
    </source>
</evidence>
<dbReference type="InterPro" id="IPR023828">
    <property type="entry name" value="Peptidase_S8_Ser-AS"/>
</dbReference>
<keyword evidence="1 5" id="KW-0645">Protease</keyword>
<dbReference type="PROSITE" id="PS00138">
    <property type="entry name" value="SUBTILASE_SER"/>
    <property type="match status" value="1"/>
</dbReference>
<organism evidence="8 9">
    <name type="scientific">Thiothrix nivea (strain ATCC 35100 / DSM 5205 / JP2)</name>
    <dbReference type="NCBI Taxonomy" id="870187"/>
    <lineage>
        <taxon>Bacteria</taxon>
        <taxon>Pseudomonadati</taxon>
        <taxon>Pseudomonadota</taxon>
        <taxon>Gammaproteobacteria</taxon>
        <taxon>Thiotrichales</taxon>
        <taxon>Thiotrichaceae</taxon>
        <taxon>Thiothrix</taxon>
    </lineage>
</organism>
<dbReference type="InterPro" id="IPR015500">
    <property type="entry name" value="Peptidase_S8_subtilisin-rel"/>
</dbReference>
<evidence type="ECO:0000313" key="9">
    <source>
        <dbReference type="Proteomes" id="UP000005317"/>
    </source>
</evidence>
<dbReference type="AlphaFoldDB" id="A0A656H9C3"/>
<dbReference type="InterPro" id="IPR000209">
    <property type="entry name" value="Peptidase_S8/S53_dom"/>
</dbReference>
<feature type="domain" description="Peptidase S8/S53" evidence="7">
    <location>
        <begin position="614"/>
        <end position="741"/>
    </location>
</feature>
<protein>
    <submittedName>
        <fullName evidence="8">Peptidase S8 and S53 subtilisin kexin sedolisin</fullName>
    </submittedName>
</protein>
<feature type="domain" description="Peptidase S8/S53" evidence="7">
    <location>
        <begin position="300"/>
        <end position="470"/>
    </location>
</feature>
<feature type="active site" description="Charge relay system" evidence="4 5">
    <location>
        <position position="369"/>
    </location>
</feature>
<dbReference type="Gene3D" id="3.40.50.200">
    <property type="entry name" value="Peptidase S8/S53 domain"/>
    <property type="match status" value="2"/>
</dbReference>
<dbReference type="InterPro" id="IPR036852">
    <property type="entry name" value="Peptidase_S8/S53_dom_sf"/>
</dbReference>
<dbReference type="SUPFAM" id="SSF52743">
    <property type="entry name" value="Subtilisin-like"/>
    <property type="match status" value="1"/>
</dbReference>
<evidence type="ECO:0000256" key="3">
    <source>
        <dbReference type="ARBA" id="ARBA00022825"/>
    </source>
</evidence>
<dbReference type="PROSITE" id="PS51892">
    <property type="entry name" value="SUBTILASE"/>
    <property type="match status" value="1"/>
</dbReference>
<comment type="similarity">
    <text evidence="5">Belongs to the peptidase S8 family.</text>
</comment>
<keyword evidence="2 5" id="KW-0378">Hydrolase</keyword>
<dbReference type="PANTHER" id="PTHR42884:SF14">
    <property type="entry name" value="NEUROENDOCRINE CONVERTASE 1"/>
    <property type="match status" value="1"/>
</dbReference>
<feature type="active site" description="Charge relay system" evidence="4 5">
    <location>
        <position position="689"/>
    </location>
</feature>
<dbReference type="GO" id="GO:0004252">
    <property type="term" value="F:serine-type endopeptidase activity"/>
    <property type="evidence" value="ECO:0007669"/>
    <property type="project" value="UniProtKB-UniRule"/>
</dbReference>
<dbReference type="PRINTS" id="PR00723">
    <property type="entry name" value="SUBTILISIN"/>
</dbReference>
<dbReference type="RefSeq" id="WP_002707393.1">
    <property type="nucleotide sequence ID" value="NZ_JH651384.1"/>
</dbReference>
<evidence type="ECO:0000259" key="7">
    <source>
        <dbReference type="Pfam" id="PF00082"/>
    </source>
</evidence>
<dbReference type="PANTHER" id="PTHR42884">
    <property type="entry name" value="PROPROTEIN CONVERTASE SUBTILISIN/KEXIN-RELATED"/>
    <property type="match status" value="1"/>
</dbReference>
<feature type="compositionally biased region" description="Acidic residues" evidence="6">
    <location>
        <begin position="816"/>
        <end position="826"/>
    </location>
</feature>
<dbReference type="OrthoDB" id="5614163at2"/>
<proteinExistence type="inferred from homology"/>
<dbReference type="GO" id="GO:0016020">
    <property type="term" value="C:membrane"/>
    <property type="evidence" value="ECO:0007669"/>
    <property type="project" value="TreeGrafter"/>
</dbReference>
<evidence type="ECO:0000256" key="2">
    <source>
        <dbReference type="ARBA" id="ARBA00022801"/>
    </source>
</evidence>
<evidence type="ECO:0000313" key="8">
    <source>
        <dbReference type="EMBL" id="EIJ33441.1"/>
    </source>
</evidence>
<feature type="compositionally biased region" description="Basic and acidic residues" evidence="6">
    <location>
        <begin position="804"/>
        <end position="815"/>
    </location>
</feature>
<feature type="region of interest" description="Disordered" evidence="6">
    <location>
        <begin position="757"/>
        <end position="842"/>
    </location>
</feature>
<evidence type="ECO:0000256" key="1">
    <source>
        <dbReference type="ARBA" id="ARBA00022670"/>
    </source>
</evidence>
<feature type="compositionally biased region" description="Acidic residues" evidence="6">
    <location>
        <begin position="757"/>
        <end position="777"/>
    </location>
</feature>
<accession>A0A656H9C3</accession>
<dbReference type="InterPro" id="IPR022398">
    <property type="entry name" value="Peptidase_S8_His-AS"/>
</dbReference>
<evidence type="ECO:0000256" key="4">
    <source>
        <dbReference type="PIRSR" id="PIRSR615500-1"/>
    </source>
</evidence>
<feature type="active site" description="Charge relay system" evidence="4 5">
    <location>
        <position position="309"/>
    </location>
</feature>
<reference evidence="9" key="1">
    <citation type="journal article" date="2011" name="Stand. Genomic Sci.">
        <title>Genome sequence of the filamentous, gliding Thiothrix nivea neotype strain (JP2(T)).</title>
        <authorList>
            <person name="Lapidus A."/>
            <person name="Nolan M."/>
            <person name="Lucas S."/>
            <person name="Glavina Del Rio T."/>
            <person name="Tice H."/>
            <person name="Cheng J.F."/>
            <person name="Tapia R."/>
            <person name="Han C."/>
            <person name="Goodwin L."/>
            <person name="Pitluck S."/>
            <person name="Liolios K."/>
            <person name="Pagani I."/>
            <person name="Ivanova N."/>
            <person name="Huntemann M."/>
            <person name="Mavromatis K."/>
            <person name="Mikhailova N."/>
            <person name="Pati A."/>
            <person name="Chen A."/>
            <person name="Palaniappan K."/>
            <person name="Land M."/>
            <person name="Brambilla E.M."/>
            <person name="Rohde M."/>
            <person name="Abt B."/>
            <person name="Verbarg S."/>
            <person name="Goker M."/>
            <person name="Bristow J."/>
            <person name="Eisen J.A."/>
            <person name="Markowitz V."/>
            <person name="Hugenholtz P."/>
            <person name="Kyrpides N.C."/>
            <person name="Klenk H.P."/>
            <person name="Woyke T."/>
        </authorList>
    </citation>
    <scope>NUCLEOTIDE SEQUENCE [LARGE SCALE GENOMIC DNA]</scope>
    <source>
        <strain evidence="9">ATCC 35100 / DSM 5205 / JP2</strain>
    </source>
</reference>
<dbReference type="Proteomes" id="UP000005317">
    <property type="component" value="Unassembled WGS sequence"/>
</dbReference>
<dbReference type="Pfam" id="PF00082">
    <property type="entry name" value="Peptidase_S8"/>
    <property type="match status" value="2"/>
</dbReference>
<name>A0A656H9C3_THINJ</name>
<keyword evidence="9" id="KW-1185">Reference proteome</keyword>
<gene>
    <name evidence="8" type="ORF">Thini_0809</name>
</gene>
<sequence precursor="true">MKKRLPPTSDLFKQVLLPFILVIPCLLTLAYASASPDETGNVTEAVFGQKTPFPKGKVKSRPNTPANTAVGQLADKEFYYYRQDGSLVQFSRKDDLHVLVNPPGKVIINTAAPGILSQHANDIYLEKNTAFTHELVFTPKSPVNRDKLFADMQEIAGTGAFISPVLQADKHKASPEIAVSRGIIVHLVESTHETEGLAVLQNHPEIMTITPLRFSNREYQLTLGDDVADAAAVFRLTRELAQLDFIQWAEPLLLAPPVSMGFMPNDPLFPEQWHLHNTGQNGALPDADIDAPEGWEISQGNNTVIAIIDDSIQTSHPDLPIWHNPGESGDGKELNGLDDDGNGYIDDYQGWDFFSRDNDPSPNASSEIHGTAVAGVAGARGNNGQGVTGSAVNAEILPLRWGYDCTDLANTLRYAGKYADVASNSWSVGGCENTLDSAIADVVNGTISGARRGNKGVPLLFATGNDASGWVKFNLANLTAGEHVFEWVFSNDTDITQGYNTVWLDDITWPGGEVSNFENAITGTTPAGFNTTGDSAWTVVQDGVHARGAVGKSIKAGNISSNQSTHLHTTRNIPAGELSYWVWVSSEMNYDYFKFYVDGSLTHQYTPGQYGHHNAVAYPASNPDTIAVGASTDGAISGLEERAYYSQFGPELDVVAPSSNQNQRITTTDRVAASGYSTGEYTSNFGGTSAATPLVAGVVADLIAFDPNLTAASIREVLHSTAEKIGPYPYVNGRNDYYGHGRINLFHALQSLDNDGDLIPDSTDTDDDDDGMPDTWEEANGLNKNFAADADEDADGDGLTNVEEYQHGTHPHMPDSDNDGMDDKDELDAGHDPTNPVDGMMNDDARKILPIIVELLLREFK</sequence>
<dbReference type="GO" id="GO:0016485">
    <property type="term" value="P:protein processing"/>
    <property type="evidence" value="ECO:0007669"/>
    <property type="project" value="TreeGrafter"/>
</dbReference>
<dbReference type="PROSITE" id="PS00137">
    <property type="entry name" value="SUBTILASE_HIS"/>
    <property type="match status" value="1"/>
</dbReference>
<dbReference type="EMBL" id="JH651384">
    <property type="protein sequence ID" value="EIJ33441.1"/>
    <property type="molecule type" value="Genomic_DNA"/>
</dbReference>
<evidence type="ECO:0000256" key="5">
    <source>
        <dbReference type="PROSITE-ProRule" id="PRU01240"/>
    </source>
</evidence>